<dbReference type="Proteomes" id="UP000622547">
    <property type="component" value="Unassembled WGS sequence"/>
</dbReference>
<sequence>MPAGDADSAELSWGVLWQAVRAIVSAVTASADPRVNRVMTPIVLAAFHGLAGKRSQGGSRLAVPYPDNAKGPGRRTARGPS</sequence>
<dbReference type="EMBL" id="BOOP01000001">
    <property type="protein sequence ID" value="GII35471.1"/>
    <property type="molecule type" value="Genomic_DNA"/>
</dbReference>
<reference evidence="2 3" key="1">
    <citation type="submission" date="2021-01" db="EMBL/GenBank/DDBJ databases">
        <title>Whole genome shotgun sequence of Planotetraspora phitsanulokensis NBRC 104273.</title>
        <authorList>
            <person name="Komaki H."/>
            <person name="Tamura T."/>
        </authorList>
    </citation>
    <scope>NUCLEOTIDE SEQUENCE [LARGE SCALE GENOMIC DNA]</scope>
    <source>
        <strain evidence="2 3">NBRC 104273</strain>
    </source>
</reference>
<evidence type="ECO:0000313" key="2">
    <source>
        <dbReference type="EMBL" id="GII35471.1"/>
    </source>
</evidence>
<comment type="caution">
    <text evidence="2">The sequence shown here is derived from an EMBL/GenBank/DDBJ whole genome shotgun (WGS) entry which is preliminary data.</text>
</comment>
<dbReference type="AlphaFoldDB" id="A0A8J3TZJ5"/>
<name>A0A8J3TZJ5_9ACTN</name>
<evidence type="ECO:0000256" key="1">
    <source>
        <dbReference type="SAM" id="MobiDB-lite"/>
    </source>
</evidence>
<keyword evidence="3" id="KW-1185">Reference proteome</keyword>
<evidence type="ECO:0000313" key="3">
    <source>
        <dbReference type="Proteomes" id="UP000622547"/>
    </source>
</evidence>
<feature type="compositionally biased region" description="Basic residues" evidence="1">
    <location>
        <begin position="72"/>
        <end position="81"/>
    </location>
</feature>
<organism evidence="2 3">
    <name type="scientific">Planotetraspora phitsanulokensis</name>
    <dbReference type="NCBI Taxonomy" id="575192"/>
    <lineage>
        <taxon>Bacteria</taxon>
        <taxon>Bacillati</taxon>
        <taxon>Actinomycetota</taxon>
        <taxon>Actinomycetes</taxon>
        <taxon>Streptosporangiales</taxon>
        <taxon>Streptosporangiaceae</taxon>
        <taxon>Planotetraspora</taxon>
    </lineage>
</organism>
<proteinExistence type="predicted"/>
<protein>
    <submittedName>
        <fullName evidence="2">Uncharacterized protein</fullName>
    </submittedName>
</protein>
<gene>
    <name evidence="2" type="ORF">Pph01_04740</name>
</gene>
<accession>A0A8J3TZJ5</accession>
<feature type="region of interest" description="Disordered" evidence="1">
    <location>
        <begin position="53"/>
        <end position="81"/>
    </location>
</feature>